<organism evidence="2 3">
    <name type="scientific">Corynebacterium afermentans</name>
    <dbReference type="NCBI Taxonomy" id="38286"/>
    <lineage>
        <taxon>Bacteria</taxon>
        <taxon>Bacillati</taxon>
        <taxon>Actinomycetota</taxon>
        <taxon>Actinomycetes</taxon>
        <taxon>Mycobacteriales</taxon>
        <taxon>Corynebacteriaceae</taxon>
        <taxon>Corynebacterium</taxon>
    </lineage>
</organism>
<evidence type="ECO:0000313" key="3">
    <source>
        <dbReference type="Proteomes" id="UP000185547"/>
    </source>
</evidence>
<proteinExistence type="predicted"/>
<name>A0A9X8R5T1_9CORY</name>
<gene>
    <name evidence="2" type="ORF">SAMN05421802_11712</name>
</gene>
<sequence>MAATTDAERGYAGQPGCQRNRGKMTTNRFEVADWLLRWVDENPMSPTSFQHLSTESGFSNEDLHRSAKMLESLELLTCKTGWNQDLFYGRLTGTGQHLVFSGTSVADYGINRGQQNTAVNVHGDVHGGQVGINNEHSVTINVSTAQIQHLIDALRESGHGQVAEIIDQETEGGTRTNNLPTALRKGLSVLGDAGSATAILGPVATALLGLF</sequence>
<dbReference type="OrthoDB" id="5555485at2"/>
<comment type="caution">
    <text evidence="2">The sequence shown here is derived from an EMBL/GenBank/DDBJ whole genome shotgun (WGS) entry which is preliminary data.</text>
</comment>
<keyword evidence="3" id="KW-1185">Reference proteome</keyword>
<evidence type="ECO:0000256" key="1">
    <source>
        <dbReference type="SAM" id="MobiDB-lite"/>
    </source>
</evidence>
<reference evidence="2 3" key="1">
    <citation type="submission" date="2017-01" db="EMBL/GenBank/DDBJ databases">
        <authorList>
            <person name="Varghese N."/>
            <person name="Submissions S."/>
        </authorList>
    </citation>
    <scope>NUCLEOTIDE SEQUENCE [LARGE SCALE GENOMIC DNA]</scope>
    <source>
        <strain evidence="2 3">DSM 44280</strain>
    </source>
</reference>
<accession>A0A9X8R5T1</accession>
<dbReference type="AlphaFoldDB" id="A0A9X8R5T1"/>
<protein>
    <submittedName>
        <fullName evidence="2">Uncharacterized protein</fullName>
    </submittedName>
</protein>
<feature type="region of interest" description="Disordered" evidence="1">
    <location>
        <begin position="1"/>
        <end position="23"/>
    </location>
</feature>
<dbReference type="EMBL" id="FTMH01000017">
    <property type="protein sequence ID" value="SIQ51895.1"/>
    <property type="molecule type" value="Genomic_DNA"/>
</dbReference>
<dbReference type="RefSeq" id="WP_143313320.1">
    <property type="nucleotide sequence ID" value="NZ_FTMH01000017.1"/>
</dbReference>
<dbReference type="Proteomes" id="UP000185547">
    <property type="component" value="Unassembled WGS sequence"/>
</dbReference>
<evidence type="ECO:0000313" key="2">
    <source>
        <dbReference type="EMBL" id="SIQ51895.1"/>
    </source>
</evidence>